<evidence type="ECO:0000313" key="3">
    <source>
        <dbReference type="Proteomes" id="UP000547458"/>
    </source>
</evidence>
<dbReference type="PANTHER" id="PTHR37309:SF1">
    <property type="entry name" value="SLR0284 PROTEIN"/>
    <property type="match status" value="1"/>
</dbReference>
<dbReference type="AlphaFoldDB" id="A0A846RV75"/>
<sequence>MLKFIVRVLINALALWVAAWLLPGIELGSEAATEASGNDTVGSILSYLFVGLVFGVVNALVRPIVSLLSLPLTILTLGLFTIVINAGMLMLTSWLTSFTPIGFTVDDFFWTAILGAIIISLVSLVAGAITGNSRR</sequence>
<dbReference type="Proteomes" id="UP000547458">
    <property type="component" value="Unassembled WGS sequence"/>
</dbReference>
<evidence type="ECO:0000256" key="1">
    <source>
        <dbReference type="SAM" id="Phobius"/>
    </source>
</evidence>
<dbReference type="EMBL" id="JAATJL010000001">
    <property type="protein sequence ID" value="NJC24067.1"/>
    <property type="molecule type" value="Genomic_DNA"/>
</dbReference>
<dbReference type="RefSeq" id="WP_167995365.1">
    <property type="nucleotide sequence ID" value="NZ_JAATJL010000001.1"/>
</dbReference>
<dbReference type="InterPro" id="IPR007165">
    <property type="entry name" value="Phage_holin_4_2"/>
</dbReference>
<proteinExistence type="predicted"/>
<accession>A0A846RV75</accession>
<keyword evidence="1" id="KW-1133">Transmembrane helix</keyword>
<feature type="transmembrane region" description="Helical" evidence="1">
    <location>
        <begin position="44"/>
        <end position="61"/>
    </location>
</feature>
<gene>
    <name evidence="2" type="ORF">BJ994_003143</name>
</gene>
<dbReference type="PANTHER" id="PTHR37309">
    <property type="entry name" value="SLR0284 PROTEIN"/>
    <property type="match status" value="1"/>
</dbReference>
<feature type="transmembrane region" description="Helical" evidence="1">
    <location>
        <begin position="108"/>
        <end position="129"/>
    </location>
</feature>
<keyword evidence="1" id="KW-0472">Membrane</keyword>
<feature type="transmembrane region" description="Helical" evidence="1">
    <location>
        <begin position="73"/>
        <end position="96"/>
    </location>
</feature>
<dbReference type="Pfam" id="PF04020">
    <property type="entry name" value="Phage_holin_4_2"/>
    <property type="match status" value="1"/>
</dbReference>
<reference evidence="2 3" key="1">
    <citation type="submission" date="2020-03" db="EMBL/GenBank/DDBJ databases">
        <title>Sequencing the genomes of 1000 actinobacteria strains.</title>
        <authorList>
            <person name="Klenk H.-P."/>
        </authorList>
    </citation>
    <scope>NUCLEOTIDE SEQUENCE [LARGE SCALE GENOMIC DNA]</scope>
    <source>
        <strain evidence="2 3">DSM 16403</strain>
    </source>
</reference>
<keyword evidence="1" id="KW-0812">Transmembrane</keyword>
<evidence type="ECO:0000313" key="2">
    <source>
        <dbReference type="EMBL" id="NJC24067.1"/>
    </source>
</evidence>
<organism evidence="2 3">
    <name type="scientific">Arthrobacter pigmenti</name>
    <dbReference type="NCBI Taxonomy" id="271432"/>
    <lineage>
        <taxon>Bacteria</taxon>
        <taxon>Bacillati</taxon>
        <taxon>Actinomycetota</taxon>
        <taxon>Actinomycetes</taxon>
        <taxon>Micrococcales</taxon>
        <taxon>Micrococcaceae</taxon>
        <taxon>Arthrobacter</taxon>
    </lineage>
</organism>
<comment type="caution">
    <text evidence="2">The sequence shown here is derived from an EMBL/GenBank/DDBJ whole genome shotgun (WGS) entry which is preliminary data.</text>
</comment>
<protein>
    <submittedName>
        <fullName evidence="2">Putative membrane protein</fullName>
    </submittedName>
</protein>
<keyword evidence="3" id="KW-1185">Reference proteome</keyword>
<name>A0A846RV75_9MICC</name>